<gene>
    <name evidence="1" type="ORF">SAMN02745129_1261</name>
</gene>
<dbReference type="STRING" id="299255.SAMN02745129_1261"/>
<sequence>MQPAALLVLLTLVQPALQESTLLQQLQGHWRGEVWVVTNEGRSGQLFKGDQRIIALPHQLQISRQVHTSEGALLFVDQWHWQPSHNCTPQRLSKLQILAPQAWVMEFERAGPDGRPLRHTLFRQQNTLIDQEQSLDAQQRWRTRYLARYQFQGPASAQQEIASAGCLSLQGIQP</sequence>
<evidence type="ECO:0000313" key="2">
    <source>
        <dbReference type="Proteomes" id="UP000184268"/>
    </source>
</evidence>
<organism evidence="1 2">
    <name type="scientific">Ferrimonas marina</name>
    <dbReference type="NCBI Taxonomy" id="299255"/>
    <lineage>
        <taxon>Bacteria</taxon>
        <taxon>Pseudomonadati</taxon>
        <taxon>Pseudomonadota</taxon>
        <taxon>Gammaproteobacteria</taxon>
        <taxon>Alteromonadales</taxon>
        <taxon>Ferrimonadaceae</taxon>
        <taxon>Ferrimonas</taxon>
    </lineage>
</organism>
<name>A0A1M5P276_9GAMM</name>
<evidence type="ECO:0000313" key="1">
    <source>
        <dbReference type="EMBL" id="SHG95848.1"/>
    </source>
</evidence>
<dbReference type="EMBL" id="FQXG01000001">
    <property type="protein sequence ID" value="SHG95848.1"/>
    <property type="molecule type" value="Genomic_DNA"/>
</dbReference>
<proteinExistence type="predicted"/>
<dbReference type="Proteomes" id="UP000184268">
    <property type="component" value="Unassembled WGS sequence"/>
</dbReference>
<accession>A0A1M5P276</accession>
<reference evidence="1 2" key="1">
    <citation type="submission" date="2016-11" db="EMBL/GenBank/DDBJ databases">
        <authorList>
            <person name="Jaros S."/>
            <person name="Januszkiewicz K."/>
            <person name="Wedrychowicz H."/>
        </authorList>
    </citation>
    <scope>NUCLEOTIDE SEQUENCE [LARGE SCALE GENOMIC DNA]</scope>
    <source>
        <strain evidence="1 2">DSM 16917</strain>
    </source>
</reference>
<dbReference type="RefSeq" id="WP_067658594.1">
    <property type="nucleotide sequence ID" value="NZ_FQXG01000001.1"/>
</dbReference>
<keyword evidence="2" id="KW-1185">Reference proteome</keyword>
<dbReference type="AlphaFoldDB" id="A0A1M5P276"/>
<protein>
    <submittedName>
        <fullName evidence="1">Uncharacterized protein</fullName>
    </submittedName>
</protein>